<dbReference type="RefSeq" id="WP_073158032.1">
    <property type="nucleotide sequence ID" value="NZ_FMYT01000002.1"/>
</dbReference>
<dbReference type="Proteomes" id="UP000324896">
    <property type="component" value="Unassembled WGS sequence"/>
</dbReference>
<keyword evidence="3" id="KW-0378">Hydrolase</keyword>
<dbReference type="Proteomes" id="UP000199519">
    <property type="component" value="Unassembled WGS sequence"/>
</dbReference>
<dbReference type="Proteomes" id="UP000247389">
    <property type="component" value="Unassembled WGS sequence"/>
</dbReference>
<reference evidence="5 14" key="3">
    <citation type="submission" date="2018-04" db="EMBL/GenBank/DDBJ databases">
        <title>Subsurface microbial communities from deep shales in Ohio and West Virginia, USA.</title>
        <authorList>
            <person name="Wrighton K."/>
        </authorList>
    </citation>
    <scope>NUCLEOTIDE SEQUENCE [LARGE SCALE GENOMIC DNA]</scope>
    <source>
        <strain evidence="5 14">MSL28</strain>
    </source>
</reference>
<dbReference type="Proteomes" id="UP000295758">
    <property type="component" value="Unassembled WGS sequence"/>
</dbReference>
<keyword evidence="13" id="KW-1185">Reference proteome</keyword>
<dbReference type="EMBL" id="SOAA01000003">
    <property type="protein sequence ID" value="TDS33888.1"/>
    <property type="molecule type" value="Genomic_DNA"/>
</dbReference>
<sequence length="145" mass="17098">MTDPLIVRRKLNKMIEYLGQLKEVNQYTMENYLDNFFVKRTAERLIQLIVETATDINGHLIISSGHKPPVDYYTSFIKLSDCQIVDQKFAEEIAPSAGLRNRLVHEYEEIDDQIVYQSIQKTIESYNKYIRKIEKHLKNIENSSR</sequence>
<dbReference type="Pfam" id="PF01934">
    <property type="entry name" value="HepT-like"/>
    <property type="match status" value="1"/>
</dbReference>
<evidence type="ECO:0000313" key="12">
    <source>
        <dbReference type="Proteomes" id="UP000198945"/>
    </source>
</evidence>
<keyword evidence="2" id="KW-0540">Nuclease</keyword>
<dbReference type="EMBL" id="FMYT01000002">
    <property type="protein sequence ID" value="SDC08140.1"/>
    <property type="molecule type" value="Genomic_DNA"/>
</dbReference>
<dbReference type="STRING" id="54121.SAMN04515653_11344"/>
<evidence type="ECO:0000313" key="5">
    <source>
        <dbReference type="EMBL" id="PXV64508.1"/>
    </source>
</evidence>
<dbReference type="Proteomes" id="UP000198612">
    <property type="component" value="Unassembled WGS sequence"/>
</dbReference>
<evidence type="ECO:0000313" key="13">
    <source>
        <dbReference type="Proteomes" id="UP000199519"/>
    </source>
</evidence>
<reference evidence="10 15" key="4">
    <citation type="submission" date="2019-03" db="EMBL/GenBank/DDBJ databases">
        <title>Deep subsurface shale carbon reservoir microbial communities from Ohio and West Virginia, USA.</title>
        <authorList>
            <person name="Wrighton K."/>
        </authorList>
    </citation>
    <scope>NUCLEOTIDE SEQUENCE [LARGE SCALE GENOMIC DNA]</scope>
    <source>
        <strain evidence="10 15">UTICA-S4D12</strain>
    </source>
</reference>
<evidence type="ECO:0000313" key="7">
    <source>
        <dbReference type="EMBL" id="SDF39556.1"/>
    </source>
</evidence>
<dbReference type="AlphaFoldDB" id="A0A1G6INW7"/>
<dbReference type="Gene3D" id="1.20.120.580">
    <property type="entry name" value="bsu32300-like"/>
    <property type="match status" value="1"/>
</dbReference>
<evidence type="ECO:0000313" key="10">
    <source>
        <dbReference type="EMBL" id="TDS33888.1"/>
    </source>
</evidence>
<dbReference type="GO" id="GO:0004540">
    <property type="term" value="F:RNA nuclease activity"/>
    <property type="evidence" value="ECO:0007669"/>
    <property type="project" value="InterPro"/>
</dbReference>
<proteinExistence type="inferred from homology"/>
<dbReference type="EMBL" id="FOHG01000011">
    <property type="protein sequence ID" value="SES91620.1"/>
    <property type="molecule type" value="Genomic_DNA"/>
</dbReference>
<dbReference type="GO" id="GO:0110001">
    <property type="term" value="C:toxin-antitoxin complex"/>
    <property type="evidence" value="ECO:0007669"/>
    <property type="project" value="InterPro"/>
</dbReference>
<evidence type="ECO:0000313" key="8">
    <source>
        <dbReference type="EMBL" id="SDI73450.1"/>
    </source>
</evidence>
<evidence type="ECO:0000256" key="3">
    <source>
        <dbReference type="ARBA" id="ARBA00022801"/>
    </source>
</evidence>
<keyword evidence="1" id="KW-1277">Toxin-antitoxin system</keyword>
<evidence type="ECO:0000313" key="11">
    <source>
        <dbReference type="Proteomes" id="UP000198612"/>
    </source>
</evidence>
<evidence type="ECO:0000313" key="15">
    <source>
        <dbReference type="Proteomes" id="UP000295758"/>
    </source>
</evidence>
<dbReference type="InterPro" id="IPR037038">
    <property type="entry name" value="HepT-like_sf"/>
</dbReference>
<protein>
    <submittedName>
        <fullName evidence="6">Uncharacterized conserved protein YutE, UPF0331/DUF86 family</fullName>
    </submittedName>
    <submittedName>
        <fullName evidence="5">Uncharacterized protein YutE (UPF0331/DUF86 family)</fullName>
    </submittedName>
</protein>
<dbReference type="EMBL" id="QICM01000017">
    <property type="protein sequence ID" value="PXV64508.1"/>
    <property type="molecule type" value="Genomic_DNA"/>
</dbReference>
<dbReference type="PANTHER" id="PTHR33397:SF3">
    <property type="entry name" value="MRNA NUCLEASE HEPT"/>
    <property type="match status" value="1"/>
</dbReference>
<dbReference type="Proteomes" id="UP000198945">
    <property type="component" value="Unassembled WGS sequence"/>
</dbReference>
<dbReference type="EMBL" id="FNBJ01000011">
    <property type="protein sequence ID" value="SDF39556.1"/>
    <property type="molecule type" value="Genomic_DNA"/>
</dbReference>
<evidence type="ECO:0000313" key="14">
    <source>
        <dbReference type="Proteomes" id="UP000247389"/>
    </source>
</evidence>
<dbReference type="PANTHER" id="PTHR33397">
    <property type="entry name" value="UPF0331 PROTEIN YUTE"/>
    <property type="match status" value="1"/>
</dbReference>
<comment type="similarity">
    <text evidence="4">Belongs to the HepT RNase toxin family.</text>
</comment>
<dbReference type="NCBIfam" id="NF047751">
    <property type="entry name" value="HepT_toxin"/>
    <property type="match status" value="1"/>
</dbReference>
<dbReference type="GO" id="GO:0016787">
    <property type="term" value="F:hydrolase activity"/>
    <property type="evidence" value="ECO:0007669"/>
    <property type="project" value="UniProtKB-KW"/>
</dbReference>
<dbReference type="EMBL" id="FNEH01000013">
    <property type="protein sequence ID" value="SDI73450.1"/>
    <property type="molecule type" value="Genomic_DNA"/>
</dbReference>
<evidence type="ECO:0000256" key="4">
    <source>
        <dbReference type="ARBA" id="ARBA00024207"/>
    </source>
</evidence>
<reference evidence="11 13" key="2">
    <citation type="submission" date="2016-10" db="EMBL/GenBank/DDBJ databases">
        <authorList>
            <person name="Varghese N."/>
            <person name="Submissions S."/>
        </authorList>
    </citation>
    <scope>NUCLEOTIDE SEQUENCE [LARGE SCALE GENOMIC DNA]</scope>
    <source>
        <strain evidence="6 16">WG10</strain>
        <strain evidence="7 13">WG2</strain>
        <strain evidence="9 11">WG5</strain>
    </source>
</reference>
<evidence type="ECO:0000313" key="16">
    <source>
        <dbReference type="Proteomes" id="UP000324896"/>
    </source>
</evidence>
<accession>A0A1G6INW7</accession>
<evidence type="ECO:0000313" key="9">
    <source>
        <dbReference type="EMBL" id="SES91620.1"/>
    </source>
</evidence>
<organism evidence="6 16">
    <name type="scientific">Halanaerobium congolense</name>
    <dbReference type="NCBI Taxonomy" id="54121"/>
    <lineage>
        <taxon>Bacteria</taxon>
        <taxon>Bacillati</taxon>
        <taxon>Bacillota</taxon>
        <taxon>Clostridia</taxon>
        <taxon>Halanaerobiales</taxon>
        <taxon>Halanaerobiaceae</taxon>
        <taxon>Halanaerobium</taxon>
    </lineage>
</organism>
<evidence type="ECO:0000256" key="2">
    <source>
        <dbReference type="ARBA" id="ARBA00022722"/>
    </source>
</evidence>
<dbReference type="OrthoDB" id="9796612at2"/>
<gene>
    <name evidence="10" type="ORF">BY453_10344</name>
    <name evidence="5" type="ORF">C8C78_11716</name>
    <name evidence="6" type="ORF">SAMN04488597_10244</name>
    <name evidence="7" type="ORF">SAMN04488598_11139</name>
    <name evidence="9" type="ORF">SAMN04515652_11140</name>
    <name evidence="8" type="ORF">SAMN04515654_11324</name>
</gene>
<evidence type="ECO:0000256" key="1">
    <source>
        <dbReference type="ARBA" id="ARBA00022649"/>
    </source>
</evidence>
<evidence type="ECO:0000313" key="6">
    <source>
        <dbReference type="EMBL" id="SDC08140.1"/>
    </source>
</evidence>
<name>A0A1G6INW7_9FIRM</name>
<dbReference type="InterPro" id="IPR052379">
    <property type="entry name" value="Type_VII_TA_RNase"/>
</dbReference>
<reference evidence="8 12" key="1">
    <citation type="submission" date="2016-10" db="EMBL/GenBank/DDBJ databases">
        <authorList>
            <person name="de Groot N.N."/>
        </authorList>
    </citation>
    <scope>NUCLEOTIDE SEQUENCE [LARGE SCALE GENOMIC DNA]</scope>
    <source>
        <strain evidence="8 12">WG7</strain>
    </source>
</reference>
<dbReference type="InterPro" id="IPR008201">
    <property type="entry name" value="HepT-like"/>
</dbReference>